<dbReference type="InterPro" id="IPR007197">
    <property type="entry name" value="rSAM"/>
</dbReference>
<evidence type="ECO:0000256" key="2">
    <source>
        <dbReference type="ARBA" id="ARBA00022723"/>
    </source>
</evidence>
<dbReference type="EMBL" id="JAJHJB010000002">
    <property type="protein sequence ID" value="MCC5464282.1"/>
    <property type="molecule type" value="Genomic_DNA"/>
</dbReference>
<gene>
    <name evidence="6" type="ORF">LMF89_02745</name>
</gene>
<organism evidence="6 7">
    <name type="scientific">Pelosinus baikalensis</name>
    <dbReference type="NCBI Taxonomy" id="2892015"/>
    <lineage>
        <taxon>Bacteria</taxon>
        <taxon>Bacillati</taxon>
        <taxon>Bacillota</taxon>
        <taxon>Negativicutes</taxon>
        <taxon>Selenomonadales</taxon>
        <taxon>Sporomusaceae</taxon>
        <taxon>Pelosinus</taxon>
    </lineage>
</organism>
<dbReference type="NCBIfam" id="NF045646">
    <property type="entry name" value="rSAM_Se_TrsS"/>
    <property type="match status" value="1"/>
</dbReference>
<keyword evidence="4" id="KW-0411">Iron-sulfur</keyword>
<reference evidence="6" key="1">
    <citation type="submission" date="2021-11" db="EMBL/GenBank/DDBJ databases">
        <title>Description of a new species Pelosinus isolated from the bottom sediments of Lake Baikal.</title>
        <authorList>
            <person name="Zakharyuk A."/>
        </authorList>
    </citation>
    <scope>NUCLEOTIDE SEQUENCE</scope>
    <source>
        <strain evidence="6">Bkl1</strain>
    </source>
</reference>
<dbReference type="Proteomes" id="UP001165492">
    <property type="component" value="Unassembled WGS sequence"/>
</dbReference>
<proteinExistence type="predicted"/>
<evidence type="ECO:0000259" key="5">
    <source>
        <dbReference type="PROSITE" id="PS51918"/>
    </source>
</evidence>
<dbReference type="PANTHER" id="PTHR43306:SF1">
    <property type="entry name" value="7,8-DIHYDRO-6-HYDROXYMETHYLPTERIN DIMETHYLTRANSFERASE"/>
    <property type="match status" value="1"/>
</dbReference>
<dbReference type="Pfam" id="PF23545">
    <property type="entry name" value="Zn_ribbon_HMPTM"/>
    <property type="match status" value="1"/>
</dbReference>
<accession>A0ABS8HQ87</accession>
<protein>
    <submittedName>
        <fullName evidence="6">Radical SAM protein</fullName>
    </submittedName>
</protein>
<evidence type="ECO:0000256" key="3">
    <source>
        <dbReference type="ARBA" id="ARBA00023004"/>
    </source>
</evidence>
<dbReference type="CDD" id="cd01335">
    <property type="entry name" value="Radical_SAM"/>
    <property type="match status" value="1"/>
</dbReference>
<keyword evidence="1" id="KW-0949">S-adenosyl-L-methionine</keyword>
<name>A0ABS8HQ87_9FIRM</name>
<keyword evidence="3" id="KW-0408">Iron</keyword>
<evidence type="ECO:0000313" key="6">
    <source>
        <dbReference type="EMBL" id="MCC5464282.1"/>
    </source>
</evidence>
<dbReference type="SFLD" id="SFLDG01100">
    <property type="entry name" value="methyltransferase_(Class_D)"/>
    <property type="match status" value="1"/>
</dbReference>
<dbReference type="InterPro" id="IPR013785">
    <property type="entry name" value="Aldolase_TIM"/>
</dbReference>
<evidence type="ECO:0000256" key="1">
    <source>
        <dbReference type="ARBA" id="ARBA00022691"/>
    </source>
</evidence>
<dbReference type="InterPro" id="IPR034474">
    <property type="entry name" value="Methyltransferase_Class_D"/>
</dbReference>
<dbReference type="SFLD" id="SFLDS00029">
    <property type="entry name" value="Radical_SAM"/>
    <property type="match status" value="1"/>
</dbReference>
<dbReference type="RefSeq" id="WP_229533782.1">
    <property type="nucleotide sequence ID" value="NZ_JAJHJB010000002.1"/>
</dbReference>
<dbReference type="SFLD" id="SFLDG01067">
    <property type="entry name" value="SPASM/twitch_domain_containing"/>
    <property type="match status" value="1"/>
</dbReference>
<dbReference type="PANTHER" id="PTHR43306">
    <property type="entry name" value="7,8-DIHYDRO-6-HYDROXYMETHYLPTERIN DIMETHYLTRANSFERASE"/>
    <property type="match status" value="1"/>
</dbReference>
<dbReference type="InterPro" id="IPR058240">
    <property type="entry name" value="rSAM_sf"/>
</dbReference>
<dbReference type="InterPro" id="IPR054698">
    <property type="entry name" value="rSAM_Se_TrsS"/>
</dbReference>
<evidence type="ECO:0000313" key="7">
    <source>
        <dbReference type="Proteomes" id="UP001165492"/>
    </source>
</evidence>
<sequence length="460" mass="51788">MQDKETILGITESLCPECLQRIKAKRVEVSHNVYLKKTCKDHGDFCTVIWRGQPSYTSWSVAKLPSRPPVCATNISQGCPFDCGLCPDHRQHTCCVLLEVTKRCNLHCPICFATSGSEESDPDRTTIENWYRLLLKSGGPYNIQLSGGEPTLRDDLPEIIASGRSLGYDFIQVNTNGLRLARDYSYVKRLKEAGLSCVFLQFDGTNDEIYEKLRGTALLAEKQAAITNCAKLQLGVVLVPTLVPGVNTQNIGSIIQYAIEKMPTVRGVHFQPVSYFGRYPQEPSDRERITIPEVINKIVKQTGGKFQIEDFRPPRGENAYCSFHGNFVLMNNGELKAWSNAGSKGCCQPQVAAVEARKARTFVAKRWAAPQKAERRETDNKEEKYGNDINVGSMDAFLDRVEKYSFCISGMAFQDVWNLDLDRLRECFIHVVSPDSRIIPFCAYNLTDKQGNSLYRPIKR</sequence>
<feature type="domain" description="Radical SAM core" evidence="5">
    <location>
        <begin position="88"/>
        <end position="301"/>
    </location>
</feature>
<keyword evidence="2" id="KW-0479">Metal-binding</keyword>
<dbReference type="Pfam" id="PF04055">
    <property type="entry name" value="Radical_SAM"/>
    <property type="match status" value="1"/>
</dbReference>
<dbReference type="SUPFAM" id="SSF102114">
    <property type="entry name" value="Radical SAM enzymes"/>
    <property type="match status" value="1"/>
</dbReference>
<comment type="caution">
    <text evidence="6">The sequence shown here is derived from an EMBL/GenBank/DDBJ whole genome shotgun (WGS) entry which is preliminary data.</text>
</comment>
<dbReference type="Gene3D" id="3.20.20.70">
    <property type="entry name" value="Aldolase class I"/>
    <property type="match status" value="1"/>
</dbReference>
<keyword evidence="7" id="KW-1185">Reference proteome</keyword>
<evidence type="ECO:0000256" key="4">
    <source>
        <dbReference type="ARBA" id="ARBA00023014"/>
    </source>
</evidence>
<dbReference type="InterPro" id="IPR056488">
    <property type="entry name" value="Zn_ribbon_HMPTM"/>
</dbReference>
<dbReference type="PROSITE" id="PS51918">
    <property type="entry name" value="RADICAL_SAM"/>
    <property type="match status" value="1"/>
</dbReference>